<dbReference type="EMBL" id="JBBPFD010000019">
    <property type="protein sequence ID" value="KAK7886909.1"/>
    <property type="molecule type" value="Genomic_DNA"/>
</dbReference>
<feature type="region of interest" description="Disordered" evidence="1">
    <location>
        <begin position="177"/>
        <end position="204"/>
    </location>
</feature>
<feature type="transmembrane region" description="Helical" evidence="2">
    <location>
        <begin position="121"/>
        <end position="143"/>
    </location>
</feature>
<evidence type="ECO:0000256" key="1">
    <source>
        <dbReference type="SAM" id="MobiDB-lite"/>
    </source>
</evidence>
<dbReference type="AlphaFoldDB" id="A0AAW0N169"/>
<protein>
    <submittedName>
        <fullName evidence="3">Uncharacterized protein</fullName>
    </submittedName>
</protein>
<keyword evidence="2" id="KW-1133">Transmembrane helix</keyword>
<reference evidence="4" key="1">
    <citation type="submission" date="2024-04" db="EMBL/GenBank/DDBJ databases">
        <title>Salinicola lusitanus LLJ914,a marine bacterium isolated from the Okinawa Trough.</title>
        <authorList>
            <person name="Li J."/>
        </authorList>
    </citation>
    <scope>NUCLEOTIDE SEQUENCE [LARGE SCALE GENOMIC DNA]</scope>
</reference>
<keyword evidence="2" id="KW-0472">Membrane</keyword>
<proteinExistence type="predicted"/>
<dbReference type="Gene3D" id="2.10.50.10">
    <property type="entry name" value="Tumor Necrosis Factor Receptor, subunit A, domain 2"/>
    <property type="match status" value="1"/>
</dbReference>
<evidence type="ECO:0000313" key="3">
    <source>
        <dbReference type="EMBL" id="KAK7886909.1"/>
    </source>
</evidence>
<gene>
    <name evidence="3" type="ORF">WMY93_026530</name>
</gene>
<dbReference type="Proteomes" id="UP001460270">
    <property type="component" value="Unassembled WGS sequence"/>
</dbReference>
<comment type="caution">
    <text evidence="3">The sequence shown here is derived from an EMBL/GenBank/DDBJ whole genome shotgun (WGS) entry which is preliminary data.</text>
</comment>
<dbReference type="SUPFAM" id="SSF57586">
    <property type="entry name" value="TNF receptor-like"/>
    <property type="match status" value="1"/>
</dbReference>
<organism evidence="3 4">
    <name type="scientific">Mugilogobius chulae</name>
    <name type="common">yellowstripe goby</name>
    <dbReference type="NCBI Taxonomy" id="88201"/>
    <lineage>
        <taxon>Eukaryota</taxon>
        <taxon>Metazoa</taxon>
        <taxon>Chordata</taxon>
        <taxon>Craniata</taxon>
        <taxon>Vertebrata</taxon>
        <taxon>Euteleostomi</taxon>
        <taxon>Actinopterygii</taxon>
        <taxon>Neopterygii</taxon>
        <taxon>Teleostei</taxon>
        <taxon>Neoteleostei</taxon>
        <taxon>Acanthomorphata</taxon>
        <taxon>Gobiaria</taxon>
        <taxon>Gobiiformes</taxon>
        <taxon>Gobioidei</taxon>
        <taxon>Gobiidae</taxon>
        <taxon>Gobionellinae</taxon>
        <taxon>Mugilogobius</taxon>
    </lineage>
</organism>
<keyword evidence="4" id="KW-1185">Reference proteome</keyword>
<sequence>MTFWKEISRKTQDPLKELCLWTEELEEVWASLLRLLIHDMTPELNMKLVRSCTNTSNFLCECEVGFNCTDRNSVTGNCKECRGIHSPTTTSESAPQAEASTEQAESQHRAAASQNNSQSRLIAILCPLLVITGLVLVLILCLGHETCFKKEAKDAVHITRNTPGERQQAVPMATANMGPVHVHNPGTSSSASWARSRSDRPNER</sequence>
<feature type="compositionally biased region" description="Polar residues" evidence="1">
    <location>
        <begin position="87"/>
        <end position="104"/>
    </location>
</feature>
<keyword evidence="2" id="KW-0812">Transmembrane</keyword>
<name>A0AAW0N169_9GOBI</name>
<evidence type="ECO:0000256" key="2">
    <source>
        <dbReference type="SAM" id="Phobius"/>
    </source>
</evidence>
<feature type="region of interest" description="Disordered" evidence="1">
    <location>
        <begin position="87"/>
        <end position="112"/>
    </location>
</feature>
<accession>A0AAW0N169</accession>
<evidence type="ECO:0000313" key="4">
    <source>
        <dbReference type="Proteomes" id="UP001460270"/>
    </source>
</evidence>